<reference evidence="3 5" key="1">
    <citation type="submission" date="2017-01" db="EMBL/GenBank/DDBJ databases">
        <authorList>
            <person name="Varghese N."/>
            <person name="Submissions S."/>
        </authorList>
    </citation>
    <scope>NUCLEOTIDE SEQUENCE [LARGE SCALE GENOMIC DNA]</scope>
    <source>
        <strain evidence="3 5">ATCC 33342</strain>
    </source>
</reference>
<dbReference type="Proteomes" id="UP000186808">
    <property type="component" value="Unassembled WGS sequence"/>
</dbReference>
<gene>
    <name evidence="4" type="ORF">NCTC11401_00208</name>
    <name evidence="3" type="ORF">SAMN05421777_11052</name>
</gene>
<dbReference type="InterPro" id="IPR018490">
    <property type="entry name" value="cNMP-bd_dom_sf"/>
</dbReference>
<dbReference type="InterPro" id="IPR000595">
    <property type="entry name" value="cNMP-bd_dom"/>
</dbReference>
<accession>A0A377GF26</accession>
<evidence type="ECO:0000313" key="5">
    <source>
        <dbReference type="Proteomes" id="UP000186808"/>
    </source>
</evidence>
<dbReference type="RefSeq" id="WP_058467446.1">
    <property type="nucleotide sequence ID" value="NZ_CAAAIX010000010.1"/>
</dbReference>
<dbReference type="OrthoDB" id="5637002at2"/>
<dbReference type="SMART" id="SM00100">
    <property type="entry name" value="cNMP"/>
    <property type="match status" value="1"/>
</dbReference>
<keyword evidence="1" id="KW-0812">Transmembrane</keyword>
<keyword evidence="1" id="KW-1133">Transmembrane helix</keyword>
<dbReference type="EMBL" id="FTNL01000010">
    <property type="protein sequence ID" value="SIR32363.1"/>
    <property type="molecule type" value="Genomic_DNA"/>
</dbReference>
<evidence type="ECO:0000313" key="4">
    <source>
        <dbReference type="EMBL" id="STO23417.1"/>
    </source>
</evidence>
<dbReference type="InterPro" id="IPR014710">
    <property type="entry name" value="RmlC-like_jellyroll"/>
</dbReference>
<dbReference type="EMBL" id="UGGV01000001">
    <property type="protein sequence ID" value="STO23417.1"/>
    <property type="molecule type" value="Genomic_DNA"/>
</dbReference>
<feature type="transmembrane region" description="Helical" evidence="1">
    <location>
        <begin position="162"/>
        <end position="184"/>
    </location>
</feature>
<sequence length="208" mass="23113">MSDFSENEKNILKSSPLLNHLSDENYQAFMKISTRSIFGKGHILLKEGELNDAFFIIVSGTVGLYKNENTTSAPVLIGTLTARETIDEMRVIQNCTCALTVIAIETTVVLQTSISKLHTLENHQGHDAIVTSVIQIISDRLLHSNETILNHIYEKKRKNKQILGVLFGVLVLFIFLCEVGLGLYDTLNPTHFCNHLNSLSAESTKVGL</sequence>
<keyword evidence="1" id="KW-0472">Membrane</keyword>
<evidence type="ECO:0000256" key="1">
    <source>
        <dbReference type="SAM" id="Phobius"/>
    </source>
</evidence>
<dbReference type="AlphaFoldDB" id="A0A377GF26"/>
<protein>
    <submittedName>
        <fullName evidence="3">Cyclic nucleotide-binding domain-containing protein</fullName>
    </submittedName>
    <submittedName>
        <fullName evidence="4">Transcriptional activator FtrB</fullName>
    </submittedName>
</protein>
<evidence type="ECO:0000313" key="6">
    <source>
        <dbReference type="Proteomes" id="UP000254374"/>
    </source>
</evidence>
<evidence type="ECO:0000313" key="3">
    <source>
        <dbReference type="EMBL" id="SIR32363.1"/>
    </source>
</evidence>
<dbReference type="SUPFAM" id="SSF51206">
    <property type="entry name" value="cAMP-binding domain-like"/>
    <property type="match status" value="1"/>
</dbReference>
<dbReference type="CDD" id="cd00038">
    <property type="entry name" value="CAP_ED"/>
    <property type="match status" value="1"/>
</dbReference>
<evidence type="ECO:0000259" key="2">
    <source>
        <dbReference type="PROSITE" id="PS50042"/>
    </source>
</evidence>
<organism evidence="4 6">
    <name type="scientific">Fluoribacter gormanii</name>
    <dbReference type="NCBI Taxonomy" id="464"/>
    <lineage>
        <taxon>Bacteria</taxon>
        <taxon>Pseudomonadati</taxon>
        <taxon>Pseudomonadota</taxon>
        <taxon>Gammaproteobacteria</taxon>
        <taxon>Legionellales</taxon>
        <taxon>Legionellaceae</taxon>
        <taxon>Fluoribacter</taxon>
    </lineage>
</organism>
<dbReference type="Gene3D" id="2.60.120.10">
    <property type="entry name" value="Jelly Rolls"/>
    <property type="match status" value="1"/>
</dbReference>
<reference evidence="4 6" key="2">
    <citation type="submission" date="2018-06" db="EMBL/GenBank/DDBJ databases">
        <authorList>
            <consortium name="Pathogen Informatics"/>
            <person name="Doyle S."/>
        </authorList>
    </citation>
    <scope>NUCLEOTIDE SEQUENCE [LARGE SCALE GENOMIC DNA]</scope>
    <source>
        <strain evidence="4 6">NCTC11401</strain>
    </source>
</reference>
<proteinExistence type="predicted"/>
<name>A0A377GF26_9GAMM</name>
<dbReference type="PROSITE" id="PS50042">
    <property type="entry name" value="CNMP_BINDING_3"/>
    <property type="match status" value="1"/>
</dbReference>
<dbReference type="Proteomes" id="UP000254374">
    <property type="component" value="Unassembled WGS sequence"/>
</dbReference>
<dbReference type="Pfam" id="PF00027">
    <property type="entry name" value="cNMP_binding"/>
    <property type="match status" value="1"/>
</dbReference>
<feature type="domain" description="Cyclic nucleotide-binding" evidence="2">
    <location>
        <begin position="17"/>
        <end position="103"/>
    </location>
</feature>
<dbReference type="STRING" id="464.Lgor_0942"/>
<keyword evidence="5" id="KW-1185">Reference proteome</keyword>